<feature type="region of interest" description="Disordered" evidence="1">
    <location>
        <begin position="396"/>
        <end position="446"/>
    </location>
</feature>
<sequence length="446" mass="48639">MAVEAEHLAKGNTNMALDPVLSAGVKPIEIQNPMNSLVQMMQIKQAQGQFDQQQRAIEDQNKLRDYFQKNDPNSPNFVRGLYAVDPAKAMTYDKSRLDSKKDQAEIDTKAFALASDREKGYKQTLSALHDRPDLNKPMAISAMQTRLDQGLITPQMFQHIVTDLPDDPVALRQQLRQGLMERLTPEQQLTLFAPKPVEQSNGQTKTMVDNNPLSKTYGQATGAPAVQMMATPDAVLTDTRARSEGAANRGVTMRGQNMTDARATEANAIKLAEPKPMTDSQSKALLFGERMKQANDALASLEKDGTLSSIPFSRAPIVGGAVTALSSGNQQALDQAKRNFSSAVLRRESGAAISPSEYDNVDKQYFPQIGDSEQVKAQKAANRDLAIQGVLAEVPQQHRGSIKAATPQPKPAQSAAQNPMDAQALQWANANPNDPRAKAIKQRLGQ</sequence>
<reference evidence="2" key="1">
    <citation type="submission" date="2020-04" db="EMBL/GenBank/DDBJ databases">
        <authorList>
            <person name="Chiriac C."/>
            <person name="Salcher M."/>
            <person name="Ghai R."/>
            <person name="Kavagutti S V."/>
        </authorList>
    </citation>
    <scope>NUCLEOTIDE SEQUENCE</scope>
</reference>
<dbReference type="EMBL" id="LR796581">
    <property type="protein sequence ID" value="CAB4153263.1"/>
    <property type="molecule type" value="Genomic_DNA"/>
</dbReference>
<organism evidence="2">
    <name type="scientific">uncultured Caudovirales phage</name>
    <dbReference type="NCBI Taxonomy" id="2100421"/>
    <lineage>
        <taxon>Viruses</taxon>
        <taxon>Duplodnaviria</taxon>
        <taxon>Heunggongvirae</taxon>
        <taxon>Uroviricota</taxon>
        <taxon>Caudoviricetes</taxon>
        <taxon>Peduoviridae</taxon>
        <taxon>Maltschvirus</taxon>
        <taxon>Maltschvirus maltsch</taxon>
    </lineage>
</organism>
<evidence type="ECO:0000256" key="1">
    <source>
        <dbReference type="SAM" id="MobiDB-lite"/>
    </source>
</evidence>
<accession>A0A6J5N7U2</accession>
<name>A0A6J5N7U2_9CAUD</name>
<proteinExistence type="predicted"/>
<evidence type="ECO:0000313" key="2">
    <source>
        <dbReference type="EMBL" id="CAB4153263.1"/>
    </source>
</evidence>
<protein>
    <submittedName>
        <fullName evidence="2">Uncharacterized protein</fullName>
    </submittedName>
</protein>
<gene>
    <name evidence="2" type="ORF">UFOVP607_62</name>
</gene>